<dbReference type="Proteomes" id="UP000681343">
    <property type="component" value="Plasmid pMM35_01"/>
</dbReference>
<dbReference type="Gene3D" id="3.90.1150.10">
    <property type="entry name" value="Aspartate Aminotransferase, domain 1"/>
    <property type="match status" value="1"/>
</dbReference>
<accession>A0A810Q5V9</accession>
<gene>
    <name evidence="2" type="ORF">MM35RIKEN_22450</name>
</gene>
<organism evidence="2 3">
    <name type="scientific">Vescimonas fastidiosa</name>
    <dbReference type="NCBI Taxonomy" id="2714353"/>
    <lineage>
        <taxon>Bacteria</taxon>
        <taxon>Bacillati</taxon>
        <taxon>Bacillota</taxon>
        <taxon>Clostridia</taxon>
        <taxon>Eubacteriales</taxon>
        <taxon>Oscillospiraceae</taxon>
        <taxon>Vescimonas</taxon>
    </lineage>
</organism>
<dbReference type="EMBL" id="AP023416">
    <property type="protein sequence ID" value="BCK80053.1"/>
    <property type="molecule type" value="Genomic_DNA"/>
</dbReference>
<dbReference type="AlphaFoldDB" id="A0A810Q5V9"/>
<proteinExistence type="predicted"/>
<dbReference type="Gene3D" id="3.40.640.10">
    <property type="entry name" value="Type I PLP-dependent aspartate aminotransferase-like (Major domain)"/>
    <property type="match status" value="1"/>
</dbReference>
<dbReference type="PANTHER" id="PTHR43586:SF4">
    <property type="entry name" value="ISOPENICILLIN N EPIMERASE"/>
    <property type="match status" value="1"/>
</dbReference>
<dbReference type="Pfam" id="PF00266">
    <property type="entry name" value="Aminotran_5"/>
    <property type="match status" value="1"/>
</dbReference>
<protein>
    <submittedName>
        <fullName evidence="2">Cysteine desulfurase</fullName>
    </submittedName>
</protein>
<dbReference type="InterPro" id="IPR000192">
    <property type="entry name" value="Aminotrans_V_dom"/>
</dbReference>
<dbReference type="InterPro" id="IPR015422">
    <property type="entry name" value="PyrdxlP-dep_Trfase_small"/>
</dbReference>
<dbReference type="PANTHER" id="PTHR43586">
    <property type="entry name" value="CYSTEINE DESULFURASE"/>
    <property type="match status" value="1"/>
</dbReference>
<dbReference type="KEGG" id="vfa:MM35RIKEN_22450"/>
<dbReference type="SUPFAM" id="SSF53383">
    <property type="entry name" value="PLP-dependent transferases"/>
    <property type="match status" value="1"/>
</dbReference>
<evidence type="ECO:0000313" key="2">
    <source>
        <dbReference type="EMBL" id="BCK80053.1"/>
    </source>
</evidence>
<dbReference type="InterPro" id="IPR015424">
    <property type="entry name" value="PyrdxlP-dep_Trfase"/>
</dbReference>
<keyword evidence="3" id="KW-1185">Reference proteome</keyword>
<feature type="domain" description="Aminotransferase class V" evidence="1">
    <location>
        <begin position="2"/>
        <end position="371"/>
    </location>
</feature>
<dbReference type="RefSeq" id="WP_212821913.1">
    <property type="nucleotide sequence ID" value="NZ_AP023416.1"/>
</dbReference>
<sequence length="395" mass="42330">MIYLDNGATTFPKPEVVYQAMDTFARTGAVNAGRGAYAAARAADQMIKNVRAGLISLMDAREQAQVVLTPSVTIALNQIIYGQAWTENSIAYVSPYEHNSVLRPLHVLSQKIGFQVLELPLAEDLSIDLAKTAAMFEKNPPSFVAVTAVSNVTGYILPHREIFRLARRYGAFNLLDGSQAVGLIRLPFAQTMADAICFAGHKTLYGPFGIAGFLIKNSAKLQVTLAGGTGTKSEDLSMPTSLPGSMEAGSKDTVAIAGLEAALKWLPSIKPLEHERAMAAHFIEEAGKIDGVELYCAPGGLQNQAGVVSFGVRGFKAIEVAAILDNKYDIAVRAGHHCAALIHQHLGSNKYAGTVRVSPGYFNTIEDIDVLLTALRNLDRSQLESVADDILRGAC</sequence>
<evidence type="ECO:0000259" key="1">
    <source>
        <dbReference type="Pfam" id="PF00266"/>
    </source>
</evidence>
<name>A0A810Q5V9_9FIRM</name>
<evidence type="ECO:0000313" key="3">
    <source>
        <dbReference type="Proteomes" id="UP000681343"/>
    </source>
</evidence>
<geneLocation type="plasmid" evidence="2 3">
    <name>pMM35_01</name>
</geneLocation>
<dbReference type="InterPro" id="IPR015421">
    <property type="entry name" value="PyrdxlP-dep_Trfase_major"/>
</dbReference>
<dbReference type="GO" id="GO:0003824">
    <property type="term" value="F:catalytic activity"/>
    <property type="evidence" value="ECO:0007669"/>
    <property type="project" value="UniProtKB-ARBA"/>
</dbReference>
<reference evidence="2" key="1">
    <citation type="submission" date="2020-09" db="EMBL/GenBank/DDBJ databases">
        <title>New species isolated from human feces.</title>
        <authorList>
            <person name="Kitahara M."/>
            <person name="Shigeno Y."/>
            <person name="Shime M."/>
            <person name="Matsumoto Y."/>
            <person name="Nakamura S."/>
            <person name="Motooka D."/>
            <person name="Fukuoka S."/>
            <person name="Nishikawa H."/>
            <person name="Benno Y."/>
        </authorList>
    </citation>
    <scope>NUCLEOTIDE SEQUENCE</scope>
    <source>
        <strain evidence="2">MM35</strain>
        <plasmid evidence="2">pMM35_01</plasmid>
    </source>
</reference>
<keyword evidence="2" id="KW-0614">Plasmid</keyword>